<protein>
    <recommendedName>
        <fullName evidence="1">ISXO2-like transposase domain-containing protein</fullName>
    </recommendedName>
</protein>
<feature type="domain" description="ISXO2-like transposase" evidence="1">
    <location>
        <begin position="39"/>
        <end position="167"/>
    </location>
</feature>
<organism evidence="2">
    <name type="scientific">Octopus bimaculoides</name>
    <name type="common">California two-spotted octopus</name>
    <dbReference type="NCBI Taxonomy" id="37653"/>
    <lineage>
        <taxon>Eukaryota</taxon>
        <taxon>Metazoa</taxon>
        <taxon>Spiralia</taxon>
        <taxon>Lophotrochozoa</taxon>
        <taxon>Mollusca</taxon>
        <taxon>Cephalopoda</taxon>
        <taxon>Coleoidea</taxon>
        <taxon>Octopodiformes</taxon>
        <taxon>Octopoda</taxon>
        <taxon>Incirrata</taxon>
        <taxon>Octopodidae</taxon>
        <taxon>Octopus</taxon>
    </lineage>
</organism>
<dbReference type="InterPro" id="IPR053164">
    <property type="entry name" value="IS1016-like_transposase"/>
</dbReference>
<dbReference type="PANTHER" id="PTHR47163:SF2">
    <property type="entry name" value="SI:DKEY-17M8.2"/>
    <property type="match status" value="1"/>
</dbReference>
<dbReference type="InterPro" id="IPR024445">
    <property type="entry name" value="Tnp_ISXO2-like"/>
</dbReference>
<sequence length="183" mass="21277">MTNIKFCERELEMKANYVVDRNNYLREVCAAHILANPRVIGGPNMTVEIDESLFVSGVNYFNNGFLECFMFIVPDRSATTLLPIIENNIRLGTTIITYKNIINIGHFQHLTVNHSLHFVSPTNRAHIQYIERLWKSAKEKKRQNGTHIGLLDSYVRVYVATRDWIKRVEIDESLIQYFNTLLT</sequence>
<dbReference type="Pfam" id="PF12762">
    <property type="entry name" value="DDE_Tnp_IS1595"/>
    <property type="match status" value="1"/>
</dbReference>
<dbReference type="AlphaFoldDB" id="A0A0L8G779"/>
<evidence type="ECO:0000259" key="1">
    <source>
        <dbReference type="SMART" id="SM01126"/>
    </source>
</evidence>
<gene>
    <name evidence="2" type="ORF">OCBIM_22039429mg</name>
</gene>
<dbReference type="EMBL" id="KQ423655">
    <property type="protein sequence ID" value="KOF72455.1"/>
    <property type="molecule type" value="Genomic_DNA"/>
</dbReference>
<accession>A0A0L8G779</accession>
<dbReference type="PANTHER" id="PTHR47163">
    <property type="entry name" value="DDE_TNP_IS1595 DOMAIN-CONTAINING PROTEIN"/>
    <property type="match status" value="1"/>
</dbReference>
<proteinExistence type="predicted"/>
<reference evidence="2" key="1">
    <citation type="submission" date="2015-07" db="EMBL/GenBank/DDBJ databases">
        <title>MeaNS - Measles Nucleotide Surveillance Program.</title>
        <authorList>
            <person name="Tran T."/>
            <person name="Druce J."/>
        </authorList>
    </citation>
    <scope>NUCLEOTIDE SEQUENCE</scope>
    <source>
        <strain evidence="2">UCB-OBI-ISO-001</strain>
        <tissue evidence="2">Gonad</tissue>
    </source>
</reference>
<dbReference type="SMART" id="SM01126">
    <property type="entry name" value="DDE_Tnp_IS1595"/>
    <property type="match status" value="1"/>
</dbReference>
<evidence type="ECO:0000313" key="2">
    <source>
        <dbReference type="EMBL" id="KOF72455.1"/>
    </source>
</evidence>
<name>A0A0L8G779_OCTBM</name>